<gene>
    <name evidence="4" type="ORF">AH68_02420</name>
</gene>
<evidence type="ECO:0000256" key="2">
    <source>
        <dbReference type="ARBA" id="ARBA00022898"/>
    </source>
</evidence>
<dbReference type="EMBL" id="CP007456">
    <property type="protein sequence ID" value="AIZ15394.1"/>
    <property type="molecule type" value="Genomic_DNA"/>
</dbReference>
<sequence length="75" mass="8334">MSENVNTICVQGGCQPENGEPHTPPIIQATTFKYKSSEQMSRLLDLSESGYFYTRLQNPTNDIIVDLDQSLAAVQ</sequence>
<dbReference type="Proteomes" id="UP000030625">
    <property type="component" value="Chromosome"/>
</dbReference>
<proteinExistence type="inferred from homology"/>
<evidence type="ECO:0000313" key="4">
    <source>
        <dbReference type="EMBL" id="AIZ15394.1"/>
    </source>
</evidence>
<protein>
    <recommendedName>
        <fullName evidence="6">O-acetylhomoserine aminocarboxypropyltransferase</fullName>
    </recommendedName>
</protein>
<evidence type="ECO:0000256" key="1">
    <source>
        <dbReference type="ARBA" id="ARBA00001933"/>
    </source>
</evidence>
<dbReference type="GO" id="GO:0030170">
    <property type="term" value="F:pyridoxal phosphate binding"/>
    <property type="evidence" value="ECO:0007669"/>
    <property type="project" value="InterPro"/>
</dbReference>
<dbReference type="HOGENOM" id="CLU_2663718_0_0_11"/>
<dbReference type="AlphaFoldDB" id="A0A0A7I9C1"/>
<organism evidence="4 5">
    <name type="scientific">Bifidobacterium catenulatum PV20-2</name>
    <dbReference type="NCBI Taxonomy" id="1447716"/>
    <lineage>
        <taxon>Bacteria</taxon>
        <taxon>Bacillati</taxon>
        <taxon>Actinomycetota</taxon>
        <taxon>Actinomycetes</taxon>
        <taxon>Bifidobacteriales</taxon>
        <taxon>Bifidobacteriaceae</taxon>
        <taxon>Bifidobacterium</taxon>
    </lineage>
</organism>
<comment type="similarity">
    <text evidence="3">Belongs to the trans-sulfuration enzymes family.</text>
</comment>
<evidence type="ECO:0000313" key="5">
    <source>
        <dbReference type="Proteomes" id="UP000030625"/>
    </source>
</evidence>
<dbReference type="InterPro" id="IPR000277">
    <property type="entry name" value="Cys/Met-Metab_PyrdxlP-dep_enz"/>
</dbReference>
<dbReference type="Gene3D" id="3.40.640.10">
    <property type="entry name" value="Type I PLP-dependent aspartate aminotransferase-like (Major domain)"/>
    <property type="match status" value="1"/>
</dbReference>
<name>A0A0A7I9C1_9BIFI</name>
<reference evidence="4 5" key="1">
    <citation type="journal article" date="2015" name="Genome Announc.">
        <title>Complete and Assembled Genome Sequence of Bifidobacterium kashiwanohense PV20-2, Isolated from the Feces of an Anemic Kenyan Infant.</title>
        <authorList>
            <person name="Vazquez-Gutierrez P."/>
            <person name="Lacroix C."/>
            <person name="Chassard C."/>
            <person name="Klumpp J."/>
            <person name="Jans C."/>
            <person name="Stevens M.J."/>
        </authorList>
    </citation>
    <scope>NUCLEOTIDE SEQUENCE [LARGE SCALE GENOMIC DNA]</scope>
    <source>
        <strain evidence="4 5">PV20-2</strain>
    </source>
</reference>
<dbReference type="GO" id="GO:0019346">
    <property type="term" value="P:transsulfuration"/>
    <property type="evidence" value="ECO:0007669"/>
    <property type="project" value="InterPro"/>
</dbReference>
<keyword evidence="2 3" id="KW-0663">Pyridoxal phosphate</keyword>
<comment type="cofactor">
    <cofactor evidence="1 3">
        <name>pyridoxal 5'-phosphate</name>
        <dbReference type="ChEBI" id="CHEBI:597326"/>
    </cofactor>
</comment>
<evidence type="ECO:0008006" key="6">
    <source>
        <dbReference type="Google" id="ProtNLM"/>
    </source>
</evidence>
<dbReference type="STRING" id="1447716.AH68_02420"/>
<dbReference type="InterPro" id="IPR015421">
    <property type="entry name" value="PyrdxlP-dep_Trfase_major"/>
</dbReference>
<dbReference type="Pfam" id="PF01053">
    <property type="entry name" value="Cys_Met_Meta_PP"/>
    <property type="match status" value="1"/>
</dbReference>
<accession>A0A0A7I9C1</accession>
<dbReference type="KEGG" id="bka:AH68_02420"/>
<evidence type="ECO:0000256" key="3">
    <source>
        <dbReference type="RuleBase" id="RU362118"/>
    </source>
</evidence>